<sequence>MLRQRSRPHTALVLVLSILCAILIALGLFLFLRNLNGSSGEVKSAFRVEGLDPAAQTGTPPGAPWNEKSPGENLFGYRVSSTVTFQSDGTGGGLNVQNPAFNEYLMVVELTADGDESVLYRSQYIAPNQYISKIDLREPLAPGEHEGTVYLSAVDPKTLDVVGVLENPILIKVK</sequence>
<comment type="caution">
    <text evidence="2">The sequence shown here is derived from an EMBL/GenBank/DDBJ whole genome shotgun (WGS) entry which is preliminary data.</text>
</comment>
<keyword evidence="3" id="KW-1185">Reference proteome</keyword>
<organism evidence="2 3">
    <name type="scientific">Anaerotruncus massiliensis</name>
    <name type="common">ex Liu et al. 2021</name>
    <dbReference type="NCBI Taxonomy" id="2321404"/>
    <lineage>
        <taxon>Bacteria</taxon>
        <taxon>Bacillati</taxon>
        <taxon>Bacillota</taxon>
        <taxon>Clostridia</taxon>
        <taxon>Eubacteriales</taxon>
        <taxon>Oscillospiraceae</taxon>
        <taxon>Anaerotruncus</taxon>
    </lineage>
</organism>
<evidence type="ECO:0000313" key="3">
    <source>
        <dbReference type="Proteomes" id="UP000276301"/>
    </source>
</evidence>
<evidence type="ECO:0000313" key="2">
    <source>
        <dbReference type="EMBL" id="RLL12482.1"/>
    </source>
</evidence>
<evidence type="ECO:0000256" key="1">
    <source>
        <dbReference type="SAM" id="Phobius"/>
    </source>
</evidence>
<accession>A0A498CS84</accession>
<keyword evidence="1" id="KW-1133">Transmembrane helix</keyword>
<dbReference type="RefSeq" id="WP_121586542.1">
    <property type="nucleotide sequence ID" value="NZ_RCHT01000006.1"/>
</dbReference>
<dbReference type="EMBL" id="RCHT01000006">
    <property type="protein sequence ID" value="RLL12482.1"/>
    <property type="molecule type" value="Genomic_DNA"/>
</dbReference>
<name>A0A498CS84_9FIRM</name>
<protein>
    <submittedName>
        <fullName evidence="2">Uncharacterized protein</fullName>
    </submittedName>
</protein>
<keyword evidence="1" id="KW-0472">Membrane</keyword>
<dbReference type="Proteomes" id="UP000276301">
    <property type="component" value="Unassembled WGS sequence"/>
</dbReference>
<reference evidence="2 3" key="1">
    <citation type="submission" date="2018-10" db="EMBL/GenBank/DDBJ databases">
        <title>Anaerotruncus faecis sp. nov., isolated from human feces.</title>
        <authorList>
            <person name="Wang Y.-J."/>
        </authorList>
    </citation>
    <scope>NUCLEOTIDE SEQUENCE [LARGE SCALE GENOMIC DNA]</scope>
    <source>
        <strain evidence="2 3">22A2-44</strain>
    </source>
</reference>
<gene>
    <name evidence="2" type="ORF">D4A47_05790</name>
</gene>
<proteinExistence type="predicted"/>
<feature type="transmembrane region" description="Helical" evidence="1">
    <location>
        <begin position="12"/>
        <end position="32"/>
    </location>
</feature>
<keyword evidence="1" id="KW-0812">Transmembrane</keyword>
<dbReference type="AlphaFoldDB" id="A0A498CS84"/>